<dbReference type="InterPro" id="IPR000182">
    <property type="entry name" value="GNAT_dom"/>
</dbReference>
<dbReference type="SUPFAM" id="SSF55729">
    <property type="entry name" value="Acyl-CoA N-acyltransferases (Nat)"/>
    <property type="match status" value="1"/>
</dbReference>
<keyword evidence="2 4" id="KW-0012">Acyltransferase</keyword>
<dbReference type="EC" id="2.3.1.-" evidence="4"/>
<dbReference type="RefSeq" id="WP_252470786.1">
    <property type="nucleotide sequence ID" value="NZ_JALBWM010000080.1"/>
</dbReference>
<name>A0A9X2J5P6_9GAMM</name>
<keyword evidence="5" id="KW-1185">Reference proteome</keyword>
<sequence>MEISVQKDDLSDGSIINLLELHLQEMHKHSPPGSVHALDREGLVDPAVSFWSAKINGILAGCGALKEITPTLGEIKSMKTDFIFLRKGVARALLERIITEAKLRQYQQIKLETGSSDPFAPAVALYRQYGFQSCGPFSNYKEDPYSLFFCKQL</sequence>
<gene>
    <name evidence="4" type="ORF">MO867_15655</name>
</gene>
<dbReference type="AlphaFoldDB" id="A0A9X2J5P6"/>
<proteinExistence type="predicted"/>
<dbReference type="Proteomes" id="UP001139028">
    <property type="component" value="Unassembled WGS sequence"/>
</dbReference>
<reference evidence="4" key="1">
    <citation type="journal article" date="2022" name="Arch. Microbiol.">
        <title>Microbulbifer okhotskensis sp. nov., isolated from a deep bottom sediment of the Okhotsk Sea.</title>
        <authorList>
            <person name="Romanenko L."/>
            <person name="Kurilenko V."/>
            <person name="Otstavnykh N."/>
            <person name="Velansky P."/>
            <person name="Isaeva M."/>
            <person name="Mikhailov V."/>
        </authorList>
    </citation>
    <scope>NUCLEOTIDE SEQUENCE</scope>
    <source>
        <strain evidence="4">OS29</strain>
    </source>
</reference>
<dbReference type="CDD" id="cd04301">
    <property type="entry name" value="NAT_SF"/>
    <property type="match status" value="1"/>
</dbReference>
<dbReference type="PROSITE" id="PS51186">
    <property type="entry name" value="GNAT"/>
    <property type="match status" value="1"/>
</dbReference>
<evidence type="ECO:0000256" key="2">
    <source>
        <dbReference type="ARBA" id="ARBA00023315"/>
    </source>
</evidence>
<dbReference type="GO" id="GO:0016747">
    <property type="term" value="F:acyltransferase activity, transferring groups other than amino-acyl groups"/>
    <property type="evidence" value="ECO:0007669"/>
    <property type="project" value="InterPro"/>
</dbReference>
<dbReference type="Gene3D" id="3.40.630.30">
    <property type="match status" value="1"/>
</dbReference>
<evidence type="ECO:0000313" key="4">
    <source>
        <dbReference type="EMBL" id="MCO1335772.1"/>
    </source>
</evidence>
<protein>
    <submittedName>
        <fullName evidence="4">GNAT family N-acetyltransferase</fullName>
        <ecNumber evidence="4">2.3.1.-</ecNumber>
    </submittedName>
</protein>
<keyword evidence="1 4" id="KW-0808">Transferase</keyword>
<feature type="domain" description="N-acetyltransferase" evidence="3">
    <location>
        <begin position="5"/>
        <end position="153"/>
    </location>
</feature>
<evidence type="ECO:0000259" key="3">
    <source>
        <dbReference type="PROSITE" id="PS51186"/>
    </source>
</evidence>
<organism evidence="4 5">
    <name type="scientific">Microbulbifer okhotskensis</name>
    <dbReference type="NCBI Taxonomy" id="2926617"/>
    <lineage>
        <taxon>Bacteria</taxon>
        <taxon>Pseudomonadati</taxon>
        <taxon>Pseudomonadota</taxon>
        <taxon>Gammaproteobacteria</taxon>
        <taxon>Cellvibrionales</taxon>
        <taxon>Microbulbiferaceae</taxon>
        <taxon>Microbulbifer</taxon>
    </lineage>
</organism>
<dbReference type="Pfam" id="PF00583">
    <property type="entry name" value="Acetyltransf_1"/>
    <property type="match status" value="1"/>
</dbReference>
<dbReference type="InterPro" id="IPR050832">
    <property type="entry name" value="Bact_Acetyltransf"/>
</dbReference>
<evidence type="ECO:0000256" key="1">
    <source>
        <dbReference type="ARBA" id="ARBA00022679"/>
    </source>
</evidence>
<dbReference type="PANTHER" id="PTHR43877:SF5">
    <property type="entry name" value="BLL8307 PROTEIN"/>
    <property type="match status" value="1"/>
</dbReference>
<evidence type="ECO:0000313" key="5">
    <source>
        <dbReference type="Proteomes" id="UP001139028"/>
    </source>
</evidence>
<comment type="caution">
    <text evidence="4">The sequence shown here is derived from an EMBL/GenBank/DDBJ whole genome shotgun (WGS) entry which is preliminary data.</text>
</comment>
<dbReference type="EMBL" id="JALBWM010000080">
    <property type="protein sequence ID" value="MCO1335772.1"/>
    <property type="molecule type" value="Genomic_DNA"/>
</dbReference>
<accession>A0A9X2J5P6</accession>
<dbReference type="InterPro" id="IPR016181">
    <property type="entry name" value="Acyl_CoA_acyltransferase"/>
</dbReference>
<dbReference type="PANTHER" id="PTHR43877">
    <property type="entry name" value="AMINOALKYLPHOSPHONATE N-ACETYLTRANSFERASE-RELATED-RELATED"/>
    <property type="match status" value="1"/>
</dbReference>